<name>A0A1M6ZIY0_9BACT</name>
<accession>A0A1M6ZIY0</accession>
<evidence type="ECO:0000313" key="2">
    <source>
        <dbReference type="Proteomes" id="UP000183994"/>
    </source>
</evidence>
<dbReference type="AlphaFoldDB" id="A0A1M6ZIY0"/>
<protein>
    <submittedName>
        <fullName evidence="1">Uncharacterized protein</fullName>
    </submittedName>
</protein>
<dbReference type="Proteomes" id="UP000183994">
    <property type="component" value="Unassembled WGS sequence"/>
</dbReference>
<dbReference type="OrthoDB" id="5425490at2"/>
<gene>
    <name evidence="1" type="ORF">SAMN02745216_04987</name>
</gene>
<sequence length="500" mass="54303">MKRTLKNILTLSLIIMLGITAVYALDEPSTAMLAVGNPFYNGTLQMEEFVYDIDDGLVVSATAQAPVQSGYLFDPSADLAMDEDSNLHRAVIGAYYNNLIMHALGPGEYGGINCYQGERSESTRIFCPYVVNTDEDETNIDIMNKGNSAAQVSVTYYNEGGVALGAWFAPAELQPGETIRPDVVGLPQTTASAVISATQPLVASVEIFGDNQSMAYAGVSVMDSYQYVPKLNDGESGAWESTTWVQNAAEAAQDVLMEFYSPGGNFVQSETVQIAPGGVFGFETPAGASCAYIRGQNDVAAVVVCAGDSSYYAYRVRGVSWLPLIPLVMKDADGWNTSITIQNPDSAECEVYWRYTDQTGAQVGSDSASVIIPPDGAYTFSVAEDQTLTSTQSFMGAVKIFAYEYQNPINYKNGAYTIYVPIAVVHEKDGKKAAVSVGPYIEGGKDFSQAQSWSSLYGFPLIYQYAYDVEENEEEEDLPEYADLNWGLSNFFCFVDSLKK</sequence>
<dbReference type="EMBL" id="FQZU01000058">
    <property type="protein sequence ID" value="SHL30436.1"/>
    <property type="molecule type" value="Genomic_DNA"/>
</dbReference>
<evidence type="ECO:0000313" key="1">
    <source>
        <dbReference type="EMBL" id="SHL30436.1"/>
    </source>
</evidence>
<dbReference type="RefSeq" id="WP_139264930.1">
    <property type="nucleotide sequence ID" value="NZ_FQZU01000058.1"/>
</dbReference>
<reference evidence="2" key="1">
    <citation type="submission" date="2016-11" db="EMBL/GenBank/DDBJ databases">
        <authorList>
            <person name="Varghese N."/>
            <person name="Submissions S."/>
        </authorList>
    </citation>
    <scope>NUCLEOTIDE SEQUENCE [LARGE SCALE GENOMIC DNA]</scope>
    <source>
        <strain evidence="2">DSM 16219</strain>
    </source>
</reference>
<proteinExistence type="predicted"/>
<keyword evidence="2" id="KW-1185">Reference proteome</keyword>
<organism evidence="1 2">
    <name type="scientific">Desulfatibacillum alkenivorans DSM 16219</name>
    <dbReference type="NCBI Taxonomy" id="1121393"/>
    <lineage>
        <taxon>Bacteria</taxon>
        <taxon>Pseudomonadati</taxon>
        <taxon>Thermodesulfobacteriota</taxon>
        <taxon>Desulfobacteria</taxon>
        <taxon>Desulfobacterales</taxon>
        <taxon>Desulfatibacillaceae</taxon>
        <taxon>Desulfatibacillum</taxon>
    </lineage>
</organism>